<dbReference type="InterPro" id="IPR023347">
    <property type="entry name" value="Lysozyme_dom_sf"/>
</dbReference>
<dbReference type="Proteomes" id="UP000316968">
    <property type="component" value="Chromosome"/>
</dbReference>
<dbReference type="AlphaFoldDB" id="A0A4Y6UYG9"/>
<protein>
    <recommendedName>
        <fullName evidence="4">Lysozyme</fullName>
        <ecNumber evidence="4">3.2.1.17</ecNumber>
    </recommendedName>
</protein>
<dbReference type="InterPro" id="IPR033907">
    <property type="entry name" value="Endolysin_autolysin"/>
</dbReference>
<comment type="catalytic activity">
    <reaction evidence="4">
        <text>Hydrolysis of (1-&gt;4)-beta-linkages between N-acetylmuramic acid and N-acetyl-D-glucosamine residues in a peptidoglycan and between N-acetyl-D-glucosamine residues in chitodextrins.</text>
        <dbReference type="EC" id="3.2.1.17"/>
    </reaction>
</comment>
<dbReference type="PANTHER" id="PTHR38107:SF3">
    <property type="entry name" value="LYSOZYME RRRD-RELATED"/>
    <property type="match status" value="1"/>
</dbReference>
<accession>A0A4Y6UYG9</accession>
<dbReference type="KEGG" id="saca:FFV09_11765"/>
<dbReference type="InterPro" id="IPR023346">
    <property type="entry name" value="Lysozyme-like_dom_sf"/>
</dbReference>
<evidence type="ECO:0000256" key="2">
    <source>
        <dbReference type="ARBA" id="ARBA00022638"/>
    </source>
</evidence>
<dbReference type="OrthoDB" id="9802228at2"/>
<dbReference type="EMBL" id="CP041217">
    <property type="protein sequence ID" value="QDH21456.1"/>
    <property type="molecule type" value="Genomic_DNA"/>
</dbReference>
<evidence type="ECO:0000256" key="3">
    <source>
        <dbReference type="ARBA" id="ARBA00023200"/>
    </source>
</evidence>
<evidence type="ECO:0000256" key="1">
    <source>
        <dbReference type="ARBA" id="ARBA00022529"/>
    </source>
</evidence>
<evidence type="ECO:0000313" key="6">
    <source>
        <dbReference type="Proteomes" id="UP000316968"/>
    </source>
</evidence>
<dbReference type="GO" id="GO:0016998">
    <property type="term" value="P:cell wall macromolecule catabolic process"/>
    <property type="evidence" value="ECO:0007669"/>
    <property type="project" value="InterPro"/>
</dbReference>
<keyword evidence="4" id="KW-0326">Glycosidase</keyword>
<comment type="similarity">
    <text evidence="4">Belongs to the glycosyl hydrolase 24 family.</text>
</comment>
<keyword evidence="1 4" id="KW-0929">Antimicrobial</keyword>
<dbReference type="CDD" id="cd00737">
    <property type="entry name" value="lyz_endolysin_autolysin"/>
    <property type="match status" value="1"/>
</dbReference>
<dbReference type="GO" id="GO:0009253">
    <property type="term" value="P:peptidoglycan catabolic process"/>
    <property type="evidence" value="ECO:0007669"/>
    <property type="project" value="InterPro"/>
</dbReference>
<gene>
    <name evidence="5" type="ORF">FFV09_11765</name>
</gene>
<keyword evidence="4" id="KW-0378">Hydrolase</keyword>
<dbReference type="GO" id="GO:0003796">
    <property type="term" value="F:lysozyme activity"/>
    <property type="evidence" value="ECO:0007669"/>
    <property type="project" value="UniProtKB-EC"/>
</dbReference>
<evidence type="ECO:0000256" key="4">
    <source>
        <dbReference type="RuleBase" id="RU003788"/>
    </source>
</evidence>
<dbReference type="InterPro" id="IPR002196">
    <property type="entry name" value="Glyco_hydro_24"/>
</dbReference>
<evidence type="ECO:0000313" key="5">
    <source>
        <dbReference type="EMBL" id="QDH21456.1"/>
    </source>
</evidence>
<dbReference type="GO" id="GO:0031640">
    <property type="term" value="P:killing of cells of another organism"/>
    <property type="evidence" value="ECO:0007669"/>
    <property type="project" value="UniProtKB-KW"/>
</dbReference>
<proteinExistence type="inferred from homology"/>
<keyword evidence="6" id="KW-1185">Reference proteome</keyword>
<dbReference type="InterPro" id="IPR051018">
    <property type="entry name" value="Bacteriophage_GH24"/>
</dbReference>
<keyword evidence="3" id="KW-1035">Host cytoplasm</keyword>
<dbReference type="PANTHER" id="PTHR38107">
    <property type="match status" value="1"/>
</dbReference>
<dbReference type="EC" id="3.2.1.17" evidence="4"/>
<dbReference type="Pfam" id="PF00959">
    <property type="entry name" value="Phage_lysozyme"/>
    <property type="match status" value="1"/>
</dbReference>
<reference evidence="5 6" key="1">
    <citation type="submission" date="2019-06" db="EMBL/GenBank/DDBJ databases">
        <title>Saccharibacillus brassicae sp. nov., an endophytic bacterium isolated from Chinese cabbage seeds (Brassica pekinensis).</title>
        <authorList>
            <person name="Jiang L."/>
            <person name="Lee J."/>
            <person name="Kim S.W."/>
        </authorList>
    </citation>
    <scope>NUCLEOTIDE SEQUENCE [LARGE SCALE GENOMIC DNA]</scope>
    <source>
        <strain evidence="6">KCTC 43072 / ATSA2</strain>
    </source>
</reference>
<dbReference type="Gene3D" id="1.10.530.40">
    <property type="match status" value="1"/>
</dbReference>
<organism evidence="5 6">
    <name type="scientific">Saccharibacillus brassicae</name>
    <dbReference type="NCBI Taxonomy" id="2583377"/>
    <lineage>
        <taxon>Bacteria</taxon>
        <taxon>Bacillati</taxon>
        <taxon>Bacillota</taxon>
        <taxon>Bacilli</taxon>
        <taxon>Bacillales</taxon>
        <taxon>Paenibacillaceae</taxon>
        <taxon>Saccharibacillus</taxon>
    </lineage>
</organism>
<dbReference type="SUPFAM" id="SSF53955">
    <property type="entry name" value="Lysozyme-like"/>
    <property type="match status" value="1"/>
</dbReference>
<dbReference type="GO" id="GO:0042742">
    <property type="term" value="P:defense response to bacterium"/>
    <property type="evidence" value="ECO:0007669"/>
    <property type="project" value="UniProtKB-KW"/>
</dbReference>
<dbReference type="RefSeq" id="WP_141448001.1">
    <property type="nucleotide sequence ID" value="NZ_CP041217.1"/>
</dbReference>
<sequence length="200" mass="21842">MANQSLGTSGTTLIKSHEGFSLKFYADPSGYPTVGWGHLITKNKTYSRNKTGNPNDSLLTQAQANALTHSLNLNYTSPISRTQANTFFAKDTAKAVAAVNNLDLPAGCKFSQSQFDALVSLAFNGGPGVLVSEDVQAMLAHKQIYPTFSGPISSTEITTCSKLVSKAFSYDRNLQRRRNEEAALFCKNARYTHQYPVYTL</sequence>
<keyword evidence="2 4" id="KW-0081">Bacteriolytic enzyme</keyword>
<name>A0A4Y6UYG9_SACBS</name>